<dbReference type="InterPro" id="IPR007805">
    <property type="entry name" value="GvpK"/>
</dbReference>
<dbReference type="RefSeq" id="WP_072943462.1">
    <property type="nucleotide sequence ID" value="NZ_CP070609.1"/>
</dbReference>
<proteinExistence type="inferred from homology"/>
<dbReference type="EMBL" id="FNSV01000005">
    <property type="protein sequence ID" value="SED65241.1"/>
    <property type="molecule type" value="Genomic_DNA"/>
</dbReference>
<evidence type="ECO:0000313" key="5">
    <source>
        <dbReference type="Proteomes" id="UP000183561"/>
    </source>
</evidence>
<reference evidence="5" key="1">
    <citation type="submission" date="2016-10" db="EMBL/GenBank/DDBJ databases">
        <authorList>
            <person name="Varghese N."/>
            <person name="Submissions S."/>
        </authorList>
    </citation>
    <scope>NUCLEOTIDE SEQUENCE [LARGE SCALE GENOMIC DNA]</scope>
    <source>
        <strain evidence="5">DSM 44498</strain>
    </source>
</reference>
<comment type="subcellular location">
    <subcellularLocation>
        <location evidence="2">Gas vesicle</location>
    </subcellularLocation>
</comment>
<dbReference type="PANTHER" id="PTHR40137">
    <property type="entry name" value="PROTEIN GVPK 1"/>
    <property type="match status" value="1"/>
</dbReference>
<name>A0A1H5CFC0_9NOCA</name>
<accession>A0A1H5CFC0</accession>
<evidence type="ECO:0000256" key="1">
    <source>
        <dbReference type="ARBA" id="ARBA00022987"/>
    </source>
</evidence>
<evidence type="ECO:0000256" key="2">
    <source>
        <dbReference type="ARBA" id="ARBA00035108"/>
    </source>
</evidence>
<dbReference type="AlphaFoldDB" id="A0A1H5CFC0"/>
<dbReference type="GO" id="GO:0031412">
    <property type="term" value="P:gas vesicle organization"/>
    <property type="evidence" value="ECO:0007669"/>
    <property type="project" value="InterPro"/>
</dbReference>
<gene>
    <name evidence="4" type="ORF">SAMN04490239_9154</name>
</gene>
<keyword evidence="5" id="KW-1185">Reference proteome</keyword>
<sequence>MAEPEPVDSDVPSDIGRRVLPQRIDADPESVEKGLVTLVLTIVELLRQLMERQALRRVEHGDLSDDQIERIGTTLMLLEERMAELRDHFDLTPEDLNIDLGPLGPLLSNE</sequence>
<dbReference type="GO" id="GO:0031411">
    <property type="term" value="C:gas vesicle"/>
    <property type="evidence" value="ECO:0007669"/>
    <property type="project" value="UniProtKB-SubCell"/>
</dbReference>
<comment type="similarity">
    <text evidence="3">Belongs to the gas vesicle GvpK family.</text>
</comment>
<keyword evidence="1" id="KW-0304">Gas vesicle</keyword>
<dbReference type="Pfam" id="PF05121">
    <property type="entry name" value="GvpK"/>
    <property type="match status" value="1"/>
</dbReference>
<dbReference type="PANTHER" id="PTHR40137:SF2">
    <property type="entry name" value="PROTEIN GVPK 1"/>
    <property type="match status" value="1"/>
</dbReference>
<dbReference type="Proteomes" id="UP000183561">
    <property type="component" value="Unassembled WGS sequence"/>
</dbReference>
<evidence type="ECO:0000256" key="3">
    <source>
        <dbReference type="ARBA" id="ARBA00035659"/>
    </source>
</evidence>
<protein>
    <submittedName>
        <fullName evidence="4">Gas vesicle protein K</fullName>
    </submittedName>
</protein>
<evidence type="ECO:0000313" key="4">
    <source>
        <dbReference type="EMBL" id="SED65241.1"/>
    </source>
</evidence>
<organism evidence="4 5">
    <name type="scientific">Rhodococcus koreensis</name>
    <dbReference type="NCBI Taxonomy" id="99653"/>
    <lineage>
        <taxon>Bacteria</taxon>
        <taxon>Bacillati</taxon>
        <taxon>Actinomycetota</taxon>
        <taxon>Actinomycetes</taxon>
        <taxon>Mycobacteriales</taxon>
        <taxon>Nocardiaceae</taxon>
        <taxon>Rhodococcus</taxon>
    </lineage>
</organism>
<dbReference type="OrthoDB" id="5772958at2"/>